<dbReference type="AlphaFoldDB" id="A0A392TBR2"/>
<keyword evidence="2" id="KW-1185">Reference proteome</keyword>
<evidence type="ECO:0000313" key="2">
    <source>
        <dbReference type="Proteomes" id="UP000265520"/>
    </source>
</evidence>
<proteinExistence type="predicted"/>
<accession>A0A392TBR2</accession>
<dbReference type="Proteomes" id="UP000265520">
    <property type="component" value="Unassembled WGS sequence"/>
</dbReference>
<feature type="non-terminal residue" evidence="1">
    <location>
        <position position="1"/>
    </location>
</feature>
<evidence type="ECO:0000313" key="1">
    <source>
        <dbReference type="EMBL" id="MCI58004.1"/>
    </source>
</evidence>
<comment type="caution">
    <text evidence="1">The sequence shown here is derived from an EMBL/GenBank/DDBJ whole genome shotgun (WGS) entry which is preliminary data.</text>
</comment>
<sequence length="23" mass="2689">IKLFTCVPPYYDLQPVPALIRIE</sequence>
<dbReference type="EMBL" id="LXQA010538717">
    <property type="protein sequence ID" value="MCI58004.1"/>
    <property type="molecule type" value="Genomic_DNA"/>
</dbReference>
<organism evidence="1 2">
    <name type="scientific">Trifolium medium</name>
    <dbReference type="NCBI Taxonomy" id="97028"/>
    <lineage>
        <taxon>Eukaryota</taxon>
        <taxon>Viridiplantae</taxon>
        <taxon>Streptophyta</taxon>
        <taxon>Embryophyta</taxon>
        <taxon>Tracheophyta</taxon>
        <taxon>Spermatophyta</taxon>
        <taxon>Magnoliopsida</taxon>
        <taxon>eudicotyledons</taxon>
        <taxon>Gunneridae</taxon>
        <taxon>Pentapetalae</taxon>
        <taxon>rosids</taxon>
        <taxon>fabids</taxon>
        <taxon>Fabales</taxon>
        <taxon>Fabaceae</taxon>
        <taxon>Papilionoideae</taxon>
        <taxon>50 kb inversion clade</taxon>
        <taxon>NPAAA clade</taxon>
        <taxon>Hologalegina</taxon>
        <taxon>IRL clade</taxon>
        <taxon>Trifolieae</taxon>
        <taxon>Trifolium</taxon>
    </lineage>
</organism>
<name>A0A392TBR2_9FABA</name>
<reference evidence="1 2" key="1">
    <citation type="journal article" date="2018" name="Front. Plant Sci.">
        <title>Red Clover (Trifolium pratense) and Zigzag Clover (T. medium) - A Picture of Genomic Similarities and Differences.</title>
        <authorList>
            <person name="Dluhosova J."/>
            <person name="Istvanek J."/>
            <person name="Nedelnik J."/>
            <person name="Repkova J."/>
        </authorList>
    </citation>
    <scope>NUCLEOTIDE SEQUENCE [LARGE SCALE GENOMIC DNA]</scope>
    <source>
        <strain evidence="2">cv. 10/8</strain>
        <tissue evidence="1">Leaf</tissue>
    </source>
</reference>
<protein>
    <submittedName>
        <fullName evidence="1">Uncharacterized protein</fullName>
    </submittedName>
</protein>